<sequence length="471" mass="49170">MSDLWRLSAVELAARIRKREVSAREAAQSALDRLDAVNPAINAVVDHRPDDVLAQAAQVDAMLARGEDPGPLAGVPVTVKINVDQAGYATTNGVNLQKDVIAAENSPVVDNLLRAGAVILGRTNTPAFSLRWFTGNALHGDTLNPRNPALTPGGSSGGAAAAVVAGIGHLAHGTDIAGSIRYPAYACGVHGLRPSLGRVAAYNAALPERSIGGQLTAVSGPLGRSIADLRLGLAALAARDVRDPWWVPAPLVGAETPRRAALCLNPDGMDTQPAVVKALQEAARRLSEAGWTLDTLDAVPPMQEAADLQIRMWLADGYDAMVAAAEKEGDRGALVALAGQRDKAAGADLASFSATLTRRATLTRLWELFFAEYPVLLLPVSAELPFPDKLDLQGDAAYARVWRAQMTQIGVPFMGLPGLSVAMGSAMSEAGASPVGVQVLAGRYREDLCLDVGEIIEAGAAPIEIAQPAAR</sequence>
<dbReference type="InterPro" id="IPR000120">
    <property type="entry name" value="Amidase"/>
</dbReference>
<dbReference type="Pfam" id="PF01425">
    <property type="entry name" value="Amidase"/>
    <property type="match status" value="1"/>
</dbReference>
<dbReference type="Gene3D" id="3.90.1300.10">
    <property type="entry name" value="Amidase signature (AS) domain"/>
    <property type="match status" value="1"/>
</dbReference>
<protein>
    <submittedName>
        <fullName evidence="3">Amidase family protein</fullName>
    </submittedName>
</protein>
<proteinExistence type="inferred from homology"/>
<evidence type="ECO:0000313" key="4">
    <source>
        <dbReference type="Proteomes" id="UP001264156"/>
    </source>
</evidence>
<keyword evidence="4" id="KW-1185">Reference proteome</keyword>
<dbReference type="InterPro" id="IPR036928">
    <property type="entry name" value="AS_sf"/>
</dbReference>
<evidence type="ECO:0000313" key="3">
    <source>
        <dbReference type="EMBL" id="MDR7949255.1"/>
    </source>
</evidence>
<name>A0ABU2DMB0_ACHAE</name>
<evidence type="ECO:0000256" key="1">
    <source>
        <dbReference type="ARBA" id="ARBA00009199"/>
    </source>
</evidence>
<dbReference type="PANTHER" id="PTHR11895:SF7">
    <property type="entry name" value="GLUTAMYL-TRNA(GLN) AMIDOTRANSFERASE SUBUNIT A, MITOCHONDRIAL"/>
    <property type="match status" value="1"/>
</dbReference>
<dbReference type="Proteomes" id="UP001264156">
    <property type="component" value="Unassembled WGS sequence"/>
</dbReference>
<feature type="domain" description="Amidase" evidence="2">
    <location>
        <begin position="26"/>
        <end position="450"/>
    </location>
</feature>
<dbReference type="PANTHER" id="PTHR11895">
    <property type="entry name" value="TRANSAMIDASE"/>
    <property type="match status" value="1"/>
</dbReference>
<dbReference type="SUPFAM" id="SSF75304">
    <property type="entry name" value="Amidase signature (AS) enzymes"/>
    <property type="match status" value="1"/>
</dbReference>
<gene>
    <name evidence="3" type="ORF">RIU57_29315</name>
</gene>
<dbReference type="RefSeq" id="WP_310535830.1">
    <property type="nucleotide sequence ID" value="NZ_JAVKVN010000016.1"/>
</dbReference>
<organism evidence="3 4">
    <name type="scientific">Achromobacter aegrifaciens</name>
    <dbReference type="NCBI Taxonomy" id="1287736"/>
    <lineage>
        <taxon>Bacteria</taxon>
        <taxon>Pseudomonadati</taxon>
        <taxon>Pseudomonadota</taxon>
        <taxon>Betaproteobacteria</taxon>
        <taxon>Burkholderiales</taxon>
        <taxon>Alcaligenaceae</taxon>
        <taxon>Achromobacter</taxon>
    </lineage>
</organism>
<comment type="similarity">
    <text evidence="1">Belongs to the amidase family.</text>
</comment>
<accession>A0ABU2DMB0</accession>
<reference evidence="4" key="1">
    <citation type="submission" date="2023-07" db="EMBL/GenBank/DDBJ databases">
        <title>Glyphosate-induced phosphonatase operons in soil bacteria of genus Achromobacter.</title>
        <authorList>
            <person name="Epiktetov D.O."/>
            <person name="Sviridov A.V."/>
            <person name="Tarlachkov S.V."/>
            <person name="Shushkova T.V."/>
            <person name="Toropygin I.Y."/>
            <person name="Leontievsky A."/>
        </authorList>
    </citation>
    <scope>NUCLEOTIDE SEQUENCE [LARGE SCALE GENOMIC DNA]</scope>
    <source>
        <strain evidence="4">Kg 16</strain>
    </source>
</reference>
<comment type="caution">
    <text evidence="3">The sequence shown here is derived from an EMBL/GenBank/DDBJ whole genome shotgun (WGS) entry which is preliminary data.</text>
</comment>
<dbReference type="InterPro" id="IPR023631">
    <property type="entry name" value="Amidase_dom"/>
</dbReference>
<dbReference type="EMBL" id="JAVKVN010000016">
    <property type="protein sequence ID" value="MDR7949255.1"/>
    <property type="molecule type" value="Genomic_DNA"/>
</dbReference>
<evidence type="ECO:0000259" key="2">
    <source>
        <dbReference type="Pfam" id="PF01425"/>
    </source>
</evidence>
<dbReference type="NCBIfam" id="NF005687">
    <property type="entry name" value="PRK07487.1"/>
    <property type="match status" value="1"/>
</dbReference>